<comment type="caution">
    <text evidence="3">The sequence shown here is derived from an EMBL/GenBank/DDBJ whole genome shotgun (WGS) entry which is preliminary data.</text>
</comment>
<proteinExistence type="predicted"/>
<keyword evidence="1" id="KW-0812">Transmembrane</keyword>
<name>A0A3P3REU9_9EURY</name>
<dbReference type="Proteomes" id="UP000282322">
    <property type="component" value="Unassembled WGS sequence"/>
</dbReference>
<dbReference type="Pfam" id="PF24460">
    <property type="entry name" value="DUF7575"/>
    <property type="match status" value="1"/>
</dbReference>
<dbReference type="EMBL" id="RRCH01000011">
    <property type="protein sequence ID" value="RRJ32037.1"/>
    <property type="molecule type" value="Genomic_DNA"/>
</dbReference>
<keyword evidence="1" id="KW-0472">Membrane</keyword>
<gene>
    <name evidence="3" type="ORF">EIK79_05785</name>
</gene>
<reference evidence="3 4" key="1">
    <citation type="submission" date="2018-11" db="EMBL/GenBank/DDBJ databases">
        <title>Taxonoimc description of Halomarina strain SPP-AMP-1.</title>
        <authorList>
            <person name="Pal Y."/>
            <person name="Srinivasana K."/>
            <person name="Verma A."/>
            <person name="Kumar P."/>
        </authorList>
    </citation>
    <scope>NUCLEOTIDE SEQUENCE [LARGE SCALE GENOMIC DNA]</scope>
    <source>
        <strain evidence="3 4">SPP-AMP-1</strain>
    </source>
</reference>
<organism evidence="3 4">
    <name type="scientific">Halocatena pleomorpha</name>
    <dbReference type="NCBI Taxonomy" id="1785090"/>
    <lineage>
        <taxon>Archaea</taxon>
        <taxon>Methanobacteriati</taxon>
        <taxon>Methanobacteriota</taxon>
        <taxon>Stenosarchaea group</taxon>
        <taxon>Halobacteria</taxon>
        <taxon>Halobacteriales</taxon>
        <taxon>Natronomonadaceae</taxon>
        <taxon>Halocatena</taxon>
    </lineage>
</organism>
<feature type="transmembrane region" description="Helical" evidence="1">
    <location>
        <begin position="77"/>
        <end position="94"/>
    </location>
</feature>
<evidence type="ECO:0000259" key="2">
    <source>
        <dbReference type="Pfam" id="PF24460"/>
    </source>
</evidence>
<accession>A0A3P3REU9</accession>
<dbReference type="RefSeq" id="WP_124954177.1">
    <property type="nucleotide sequence ID" value="NZ_RRCH01000011.1"/>
</dbReference>
<feature type="domain" description="DUF7575" evidence="2">
    <location>
        <begin position="107"/>
        <end position="132"/>
    </location>
</feature>
<dbReference type="AlphaFoldDB" id="A0A3P3REU9"/>
<keyword evidence="1" id="KW-1133">Transmembrane helix</keyword>
<dbReference type="OrthoDB" id="204947at2157"/>
<protein>
    <submittedName>
        <fullName evidence="3">Zinc ribbon domain-containing protein</fullName>
    </submittedName>
</protein>
<evidence type="ECO:0000256" key="1">
    <source>
        <dbReference type="SAM" id="Phobius"/>
    </source>
</evidence>
<evidence type="ECO:0000313" key="3">
    <source>
        <dbReference type="EMBL" id="RRJ32037.1"/>
    </source>
</evidence>
<keyword evidence="4" id="KW-1185">Reference proteome</keyword>
<sequence length="135" mass="15246">MEQIRWKRPWLAALLGILGTGFGHVYLRRWWRAVGWFFASFLTSWAFVPEETLQTASALVMNPGSASLSTIPVMDLLPIYAVLAASAIDAYVIARMNNRLLMEQQQGIQRCDSCGRQLDPDVSFCQWCGTDQDET</sequence>
<dbReference type="InterPro" id="IPR055997">
    <property type="entry name" value="DUF7575"/>
</dbReference>
<evidence type="ECO:0000313" key="4">
    <source>
        <dbReference type="Proteomes" id="UP000282322"/>
    </source>
</evidence>